<organism evidence="2 3">
    <name type="scientific">Rhodococcus antarcticus</name>
    <dbReference type="NCBI Taxonomy" id="2987751"/>
    <lineage>
        <taxon>Bacteria</taxon>
        <taxon>Bacillati</taxon>
        <taxon>Actinomycetota</taxon>
        <taxon>Actinomycetes</taxon>
        <taxon>Mycobacteriales</taxon>
        <taxon>Nocardiaceae</taxon>
        <taxon>Rhodococcus</taxon>
    </lineage>
</organism>
<gene>
    <name evidence="2" type="ORF">RHODO2019_17920</name>
</gene>
<dbReference type="EMBL" id="CP110616">
    <property type="protein sequence ID" value="UZJ26873.1"/>
    <property type="molecule type" value="Genomic_DNA"/>
</dbReference>
<evidence type="ECO:0000256" key="1">
    <source>
        <dbReference type="SAM" id="MobiDB-lite"/>
    </source>
</evidence>
<keyword evidence="2" id="KW-0614">Plasmid</keyword>
<dbReference type="RefSeq" id="WP_265384977.1">
    <property type="nucleotide sequence ID" value="NZ_CP110616.1"/>
</dbReference>
<dbReference type="Proteomes" id="UP001164965">
    <property type="component" value="Plasmid unnamed1"/>
</dbReference>
<feature type="region of interest" description="Disordered" evidence="1">
    <location>
        <begin position="132"/>
        <end position="154"/>
    </location>
</feature>
<protein>
    <submittedName>
        <fullName evidence="2">DUF4913 domain-containing protein</fullName>
    </submittedName>
</protein>
<accession>A0ABY6P6X6</accession>
<proteinExistence type="predicted"/>
<dbReference type="InterPro" id="IPR032584">
    <property type="entry name" value="DUF4913"/>
</dbReference>
<name>A0ABY6P6X6_9NOCA</name>
<evidence type="ECO:0000313" key="2">
    <source>
        <dbReference type="EMBL" id="UZJ26873.1"/>
    </source>
</evidence>
<keyword evidence="3" id="KW-1185">Reference proteome</keyword>
<geneLocation type="plasmid" evidence="2 3">
    <name>unnamed1</name>
</geneLocation>
<reference evidence="2" key="1">
    <citation type="submission" date="2022-10" db="EMBL/GenBank/DDBJ databases">
        <title>Rhodococcus sp.75.</title>
        <authorList>
            <person name="Sun M."/>
        </authorList>
    </citation>
    <scope>NUCLEOTIDE SEQUENCE</scope>
    <source>
        <strain evidence="2">75</strain>
        <plasmid evidence="2">unnamed1</plasmid>
    </source>
</reference>
<evidence type="ECO:0000313" key="3">
    <source>
        <dbReference type="Proteomes" id="UP001164965"/>
    </source>
</evidence>
<dbReference type="Pfam" id="PF16259">
    <property type="entry name" value="DUF4913"/>
    <property type="match status" value="1"/>
</dbReference>
<sequence length="154" mass="16825">MSTDDLQLGSGGGGGDDWATGYTAPTLAPITTPTRDEGDGGEVERCFPGLEVWVVEWLAPTIRRQHNENAFRWCPHWWAHPEAISRLNGLWEAWENARTEGAVAMLGWWQVLDHHLTILTSTGGPFAQCTHTGHRSDGTPLKTVPAPAGTWAEG</sequence>
<feature type="region of interest" description="Disordered" evidence="1">
    <location>
        <begin position="1"/>
        <end position="41"/>
    </location>
</feature>
<feature type="compositionally biased region" description="Low complexity" evidence="1">
    <location>
        <begin position="23"/>
        <end position="33"/>
    </location>
</feature>